<dbReference type="Proteomes" id="UP001303046">
    <property type="component" value="Unassembled WGS sequence"/>
</dbReference>
<name>A0ABR1EME3_NECAM</name>
<proteinExistence type="predicted"/>
<reference evidence="1 2" key="1">
    <citation type="submission" date="2023-08" db="EMBL/GenBank/DDBJ databases">
        <title>A Necator americanus chromosomal reference genome.</title>
        <authorList>
            <person name="Ilik V."/>
            <person name="Petrzelkova K.J."/>
            <person name="Pardy F."/>
            <person name="Fuh T."/>
            <person name="Niatou-Singa F.S."/>
            <person name="Gouil Q."/>
            <person name="Baker L."/>
            <person name="Ritchie M.E."/>
            <person name="Jex A.R."/>
            <person name="Gazzola D."/>
            <person name="Li H."/>
            <person name="Toshio Fujiwara R."/>
            <person name="Zhan B."/>
            <person name="Aroian R.V."/>
            <person name="Pafco B."/>
            <person name="Schwarz E.M."/>
        </authorList>
    </citation>
    <scope>NUCLEOTIDE SEQUENCE [LARGE SCALE GENOMIC DNA]</scope>
    <source>
        <strain evidence="1 2">Aroian</strain>
        <tissue evidence="1">Whole animal</tissue>
    </source>
</reference>
<accession>A0ABR1EME3</accession>
<evidence type="ECO:0000313" key="2">
    <source>
        <dbReference type="Proteomes" id="UP001303046"/>
    </source>
</evidence>
<evidence type="ECO:0000313" key="1">
    <source>
        <dbReference type="EMBL" id="KAK6763844.1"/>
    </source>
</evidence>
<organism evidence="1 2">
    <name type="scientific">Necator americanus</name>
    <name type="common">Human hookworm</name>
    <dbReference type="NCBI Taxonomy" id="51031"/>
    <lineage>
        <taxon>Eukaryota</taxon>
        <taxon>Metazoa</taxon>
        <taxon>Ecdysozoa</taxon>
        <taxon>Nematoda</taxon>
        <taxon>Chromadorea</taxon>
        <taxon>Rhabditida</taxon>
        <taxon>Rhabditina</taxon>
        <taxon>Rhabditomorpha</taxon>
        <taxon>Strongyloidea</taxon>
        <taxon>Ancylostomatidae</taxon>
        <taxon>Bunostominae</taxon>
        <taxon>Necator</taxon>
    </lineage>
</organism>
<dbReference type="EMBL" id="JAVFWL010000006">
    <property type="protein sequence ID" value="KAK6763844.1"/>
    <property type="molecule type" value="Genomic_DNA"/>
</dbReference>
<keyword evidence="2" id="KW-1185">Reference proteome</keyword>
<gene>
    <name evidence="1" type="primary">Necator_chrX.g24414</name>
    <name evidence="1" type="ORF">RB195_024249</name>
</gene>
<comment type="caution">
    <text evidence="1">The sequence shown here is derived from an EMBL/GenBank/DDBJ whole genome shotgun (WGS) entry which is preliminary data.</text>
</comment>
<protein>
    <submittedName>
        <fullName evidence="1">Uncharacterized protein</fullName>
    </submittedName>
</protein>
<sequence>MIIACAAGNEEERQHKGHQFVPHYKLQIAQNKIFSKLLPFQRDLFEHILKKIREICLVRLSGAGAPILCRGTLRTPSYTNVASVHQCDAVGAISPHLLPSGVCDPIRRRGTRPIPLGSFLASAHKFDAIGAISPHLLPSGVCDPIRRRGTRPIPLGSFLASAHKFDAMGAVSPPLASFWGRRINTTP</sequence>